<evidence type="ECO:0000256" key="4">
    <source>
        <dbReference type="ARBA" id="ARBA00022692"/>
    </source>
</evidence>
<keyword evidence="7" id="KW-0406">Ion transport</keyword>
<evidence type="ECO:0000256" key="3">
    <source>
        <dbReference type="ARBA" id="ARBA00022448"/>
    </source>
</evidence>
<evidence type="ECO:0000256" key="5">
    <source>
        <dbReference type="ARBA" id="ARBA00022989"/>
    </source>
</evidence>
<dbReference type="PANTHER" id="PTHR11660">
    <property type="entry name" value="SOLUTE CARRIER FAMILY 40 MEMBER"/>
    <property type="match status" value="1"/>
</dbReference>
<evidence type="ECO:0000313" key="9">
    <source>
        <dbReference type="Proteomes" id="UP001217089"/>
    </source>
</evidence>
<dbReference type="InterPro" id="IPR036259">
    <property type="entry name" value="MFS_trans_sf"/>
</dbReference>
<feature type="transmembrane region" description="Helical" evidence="7">
    <location>
        <begin position="164"/>
        <end position="183"/>
    </location>
</feature>
<protein>
    <recommendedName>
        <fullName evidence="7">Solute carrier family 40 member</fullName>
    </recommendedName>
</protein>
<evidence type="ECO:0000256" key="7">
    <source>
        <dbReference type="RuleBase" id="RU365065"/>
    </source>
</evidence>
<keyword evidence="3 7" id="KW-0813">Transport</keyword>
<comment type="subcellular location">
    <subcellularLocation>
        <location evidence="1 7">Membrane</location>
        <topology evidence="1 7">Multi-pass membrane protein</topology>
    </subcellularLocation>
</comment>
<comment type="similarity">
    <text evidence="2 7">Belongs to the ferroportin (FP) (TC 2.A.100) family. SLC40A subfamily.</text>
</comment>
<dbReference type="EMBL" id="JARBDR010000342">
    <property type="protein sequence ID" value="KAJ8313529.1"/>
    <property type="molecule type" value="Genomic_DNA"/>
</dbReference>
<name>A0ABQ9F863_TEGGR</name>
<dbReference type="SUPFAM" id="SSF103473">
    <property type="entry name" value="MFS general substrate transporter"/>
    <property type="match status" value="1"/>
</dbReference>
<organism evidence="8 9">
    <name type="scientific">Tegillarca granosa</name>
    <name type="common">Malaysian cockle</name>
    <name type="synonym">Anadara granosa</name>
    <dbReference type="NCBI Taxonomy" id="220873"/>
    <lineage>
        <taxon>Eukaryota</taxon>
        <taxon>Metazoa</taxon>
        <taxon>Spiralia</taxon>
        <taxon>Lophotrochozoa</taxon>
        <taxon>Mollusca</taxon>
        <taxon>Bivalvia</taxon>
        <taxon>Autobranchia</taxon>
        <taxon>Pteriomorphia</taxon>
        <taxon>Arcoida</taxon>
        <taxon>Arcoidea</taxon>
        <taxon>Arcidae</taxon>
        <taxon>Tegillarca</taxon>
    </lineage>
</organism>
<dbReference type="Pfam" id="PF06963">
    <property type="entry name" value="FPN1"/>
    <property type="match status" value="1"/>
</dbReference>
<keyword evidence="9" id="KW-1185">Reference proteome</keyword>
<dbReference type="PANTHER" id="PTHR11660:SF57">
    <property type="entry name" value="SOLUTE CARRIER FAMILY 40 MEMBER"/>
    <property type="match status" value="1"/>
</dbReference>
<sequence>MFKTFITLHVGWKTYRGYDVAYAGIALSCLYMTVLGFDNITVGYAYLQGINESLIGILMAVGAVTGLLGTIVYPIIRKRLGLERSGFVGLFAEIFTLCACVVSVWAPGSPFDPFYLSRSRDGNITMTTDHLNHSDIGVNGFTAETVMIQTQTDMSVVTIEAESYLSIGLLLGGIVTARFGLWLTDLTISQLFLENVKETERGIVNGVQNALNQLMDMFKFLLVILIPQPEFFGFLILTSFGFICLGLIFYARYSYSARGHLFHFDKLYNY</sequence>
<comment type="caution">
    <text evidence="8">The sequence shown here is derived from an EMBL/GenBank/DDBJ whole genome shotgun (WGS) entry which is preliminary data.</text>
</comment>
<gene>
    <name evidence="8" type="ORF">KUTeg_008090</name>
</gene>
<accession>A0ABQ9F863</accession>
<evidence type="ECO:0000256" key="2">
    <source>
        <dbReference type="ARBA" id="ARBA00006279"/>
    </source>
</evidence>
<feature type="transmembrane region" description="Helical" evidence="7">
    <location>
        <begin position="231"/>
        <end position="251"/>
    </location>
</feature>
<evidence type="ECO:0000256" key="1">
    <source>
        <dbReference type="ARBA" id="ARBA00004141"/>
    </source>
</evidence>
<feature type="transmembrane region" description="Helical" evidence="7">
    <location>
        <begin position="53"/>
        <end position="75"/>
    </location>
</feature>
<feature type="transmembrane region" description="Helical" evidence="7">
    <location>
        <begin position="20"/>
        <end position="47"/>
    </location>
</feature>
<proteinExistence type="inferred from homology"/>
<evidence type="ECO:0000313" key="8">
    <source>
        <dbReference type="EMBL" id="KAJ8313529.1"/>
    </source>
</evidence>
<comment type="function">
    <text evidence="7">May be involved in iron transport and iron homeostasis.</text>
</comment>
<evidence type="ECO:0000256" key="6">
    <source>
        <dbReference type="ARBA" id="ARBA00023136"/>
    </source>
</evidence>
<dbReference type="Proteomes" id="UP001217089">
    <property type="component" value="Unassembled WGS sequence"/>
</dbReference>
<keyword evidence="5 7" id="KW-1133">Transmembrane helix</keyword>
<keyword evidence="6 7" id="KW-0472">Membrane</keyword>
<comment type="caution">
    <text evidence="7">Lacks conserved residue(s) required for the propagation of feature annotation.</text>
</comment>
<keyword evidence="4 7" id="KW-0812">Transmembrane</keyword>
<feature type="transmembrane region" description="Helical" evidence="7">
    <location>
        <begin position="87"/>
        <end position="106"/>
    </location>
</feature>
<reference evidence="8 9" key="1">
    <citation type="submission" date="2022-12" db="EMBL/GenBank/DDBJ databases">
        <title>Chromosome-level genome of Tegillarca granosa.</title>
        <authorList>
            <person name="Kim J."/>
        </authorList>
    </citation>
    <scope>NUCLEOTIDE SEQUENCE [LARGE SCALE GENOMIC DNA]</scope>
    <source>
        <strain evidence="8">Teg-2019</strain>
        <tissue evidence="8">Adductor muscle</tissue>
    </source>
</reference>
<dbReference type="InterPro" id="IPR009716">
    <property type="entry name" value="Ferroportin-1"/>
</dbReference>